<protein>
    <submittedName>
        <fullName evidence="1">Unannotated protein</fullName>
    </submittedName>
</protein>
<accession>A0A6J7E9R7</accession>
<organism evidence="1">
    <name type="scientific">freshwater metagenome</name>
    <dbReference type="NCBI Taxonomy" id="449393"/>
    <lineage>
        <taxon>unclassified sequences</taxon>
        <taxon>metagenomes</taxon>
        <taxon>ecological metagenomes</taxon>
    </lineage>
</organism>
<name>A0A6J7E9R7_9ZZZZ</name>
<dbReference type="AlphaFoldDB" id="A0A6J7E9R7"/>
<proteinExistence type="predicted"/>
<evidence type="ECO:0000313" key="1">
    <source>
        <dbReference type="EMBL" id="CAB4877900.1"/>
    </source>
</evidence>
<dbReference type="EMBL" id="CAFBLU010000018">
    <property type="protein sequence ID" value="CAB4877900.1"/>
    <property type="molecule type" value="Genomic_DNA"/>
</dbReference>
<reference evidence="1" key="1">
    <citation type="submission" date="2020-05" db="EMBL/GenBank/DDBJ databases">
        <authorList>
            <person name="Chiriac C."/>
            <person name="Salcher M."/>
            <person name="Ghai R."/>
            <person name="Kavagutti S V."/>
        </authorList>
    </citation>
    <scope>NUCLEOTIDE SEQUENCE</scope>
</reference>
<sequence>MMSDATSRASAITLSELFCASAIILSIRVESPSASRFLGVPGAGMSGVGLSEDTSLNAGA</sequence>
<gene>
    <name evidence="1" type="ORF">UFOPK3444_01134</name>
</gene>